<dbReference type="RefSeq" id="WP_172874335.1">
    <property type="nucleotide sequence ID" value="NZ_JABRWL010000006.1"/>
</dbReference>
<reference evidence="1" key="1">
    <citation type="submission" date="2019-07" db="EMBL/GenBank/DDBJ databases">
        <title>FDA dAtabase for Regulatory Grade micrObial Sequences (FDA-ARGOS): Supporting development and validation of Infectious Disease Dx tests.</title>
        <authorList>
            <person name="Bachman M."/>
            <person name="Young C."/>
            <person name="Tallon L."/>
            <person name="Sadzewicz L."/>
            <person name="Vavikolanu K."/>
            <person name="Mehta A."/>
            <person name="Aluvathingal J."/>
            <person name="Nadendla S."/>
            <person name="Nandy P."/>
            <person name="Geyer C."/>
            <person name="Yan Y."/>
            <person name="Sichtig H."/>
        </authorList>
    </citation>
    <scope>NUCLEOTIDE SEQUENCE</scope>
    <source>
        <strain evidence="1">FDAARGOS_618</strain>
    </source>
</reference>
<gene>
    <name evidence="1" type="ORF">FOB26_30215</name>
</gene>
<organism evidence="1 2">
    <name type="scientific">Agrobacterium pusense</name>
    <dbReference type="NCBI Taxonomy" id="648995"/>
    <lineage>
        <taxon>Bacteria</taxon>
        <taxon>Pseudomonadati</taxon>
        <taxon>Pseudomonadota</taxon>
        <taxon>Alphaproteobacteria</taxon>
        <taxon>Hyphomicrobiales</taxon>
        <taxon>Rhizobiaceae</taxon>
        <taxon>Rhizobium/Agrobacterium group</taxon>
        <taxon>Agrobacterium</taxon>
    </lineage>
</organism>
<evidence type="ECO:0000313" key="1">
    <source>
        <dbReference type="EMBL" id="NRF23331.1"/>
    </source>
</evidence>
<proteinExistence type="predicted"/>
<comment type="caution">
    <text evidence="1">The sequence shown here is derived from an EMBL/GenBank/DDBJ whole genome shotgun (WGS) entry which is preliminary data.</text>
</comment>
<protein>
    <submittedName>
        <fullName evidence="1">Uncharacterized protein</fullName>
    </submittedName>
</protein>
<evidence type="ECO:0000313" key="2">
    <source>
        <dbReference type="Proteomes" id="UP001155820"/>
    </source>
</evidence>
<name>A0AA44EQQ6_9HYPH</name>
<dbReference type="EMBL" id="JABRWM010000006">
    <property type="protein sequence ID" value="NRF23331.1"/>
    <property type="molecule type" value="Genomic_DNA"/>
</dbReference>
<dbReference type="Proteomes" id="UP001155820">
    <property type="component" value="Unassembled WGS sequence"/>
</dbReference>
<sequence>MTDLHFIRFCYSIAVDIRGEPMRQTLAAAIVALLGASPALADANEDFVWATQIAAVIGSADACGFKLDDAKVKALASNKIAKMDSGTRSNFYATLTLTPNELSQLSATAKVAQCAMQSEVAKREGLAP</sequence>
<dbReference type="AlphaFoldDB" id="A0AA44EQQ6"/>
<accession>A0AA44EQQ6</accession>
<keyword evidence="2" id="KW-1185">Reference proteome</keyword>